<dbReference type="STRING" id="6205.A0A0R3WTM7"/>
<dbReference type="AlphaFoldDB" id="A0A0R3WTM7"/>
<proteinExistence type="predicted"/>
<accession>A0A0R3WTM7</accession>
<feature type="compositionally biased region" description="Basic residues" evidence="1">
    <location>
        <begin position="1"/>
        <end position="10"/>
    </location>
</feature>
<keyword evidence="3" id="KW-1185">Reference proteome</keyword>
<evidence type="ECO:0000313" key="4">
    <source>
        <dbReference type="WBParaSite" id="TTAC_0000411701-mRNA-1"/>
    </source>
</evidence>
<evidence type="ECO:0000313" key="3">
    <source>
        <dbReference type="Proteomes" id="UP000274429"/>
    </source>
</evidence>
<feature type="region of interest" description="Disordered" evidence="1">
    <location>
        <begin position="136"/>
        <end position="174"/>
    </location>
</feature>
<reference evidence="2 3" key="2">
    <citation type="submission" date="2018-11" db="EMBL/GenBank/DDBJ databases">
        <authorList>
            <consortium name="Pathogen Informatics"/>
        </authorList>
    </citation>
    <scope>NUCLEOTIDE SEQUENCE [LARGE SCALE GENOMIC DNA]</scope>
</reference>
<organism evidence="4">
    <name type="scientific">Hydatigena taeniaeformis</name>
    <name type="common">Feline tapeworm</name>
    <name type="synonym">Taenia taeniaeformis</name>
    <dbReference type="NCBI Taxonomy" id="6205"/>
    <lineage>
        <taxon>Eukaryota</taxon>
        <taxon>Metazoa</taxon>
        <taxon>Spiralia</taxon>
        <taxon>Lophotrochozoa</taxon>
        <taxon>Platyhelminthes</taxon>
        <taxon>Cestoda</taxon>
        <taxon>Eucestoda</taxon>
        <taxon>Cyclophyllidea</taxon>
        <taxon>Taeniidae</taxon>
        <taxon>Hydatigera</taxon>
    </lineage>
</organism>
<gene>
    <name evidence="2" type="ORF">TTAC_LOCUS4102</name>
</gene>
<feature type="region of interest" description="Disordered" evidence="1">
    <location>
        <begin position="1"/>
        <end position="87"/>
    </location>
</feature>
<protein>
    <submittedName>
        <fullName evidence="2 4">Uncharacterized protein</fullName>
    </submittedName>
</protein>
<evidence type="ECO:0000313" key="2">
    <source>
        <dbReference type="EMBL" id="VDM24178.1"/>
    </source>
</evidence>
<feature type="compositionally biased region" description="Low complexity" evidence="1">
    <location>
        <begin position="48"/>
        <end position="60"/>
    </location>
</feature>
<sequence>MGVKKPKHFVHQQEQQQQQVPRTPSAVTSLAAQCQGSYRSCGHRHNSSKQSSLPKQKSPLASANATATLEGPVQRKKASKNVDPPKVFPIGTTGIGVSAAASTASLPPWQPRKPWTVTESHCEEDLRQALSSVAVENEVGSGGSGGQPGPPTTAWAGMSKSGASAVPHLGDLEFPPLSSAVGQHSVKPASGAGDSAFDLLPMWLMLIR</sequence>
<dbReference type="Proteomes" id="UP000274429">
    <property type="component" value="Unassembled WGS sequence"/>
</dbReference>
<dbReference type="WBParaSite" id="TTAC_0000411701-mRNA-1">
    <property type="protein sequence ID" value="TTAC_0000411701-mRNA-1"/>
    <property type="gene ID" value="TTAC_0000411701"/>
</dbReference>
<evidence type="ECO:0000256" key="1">
    <source>
        <dbReference type="SAM" id="MobiDB-lite"/>
    </source>
</evidence>
<reference evidence="4" key="1">
    <citation type="submission" date="2017-02" db="UniProtKB">
        <authorList>
            <consortium name="WormBaseParasite"/>
        </authorList>
    </citation>
    <scope>IDENTIFICATION</scope>
</reference>
<feature type="compositionally biased region" description="Polar residues" evidence="1">
    <location>
        <begin position="20"/>
        <end position="38"/>
    </location>
</feature>
<name>A0A0R3WTM7_HYDTA</name>
<dbReference type="EMBL" id="UYWX01003659">
    <property type="protein sequence ID" value="VDM24178.1"/>
    <property type="molecule type" value="Genomic_DNA"/>
</dbReference>